<evidence type="ECO:0000256" key="2">
    <source>
        <dbReference type="ARBA" id="ARBA00023002"/>
    </source>
</evidence>
<organism evidence="6 7">
    <name type="scientific">Romboutsia sedimentorum</name>
    <dbReference type="NCBI Taxonomy" id="1368474"/>
    <lineage>
        <taxon>Bacteria</taxon>
        <taxon>Bacillati</taxon>
        <taxon>Bacillota</taxon>
        <taxon>Clostridia</taxon>
        <taxon>Peptostreptococcales</taxon>
        <taxon>Peptostreptococcaceae</taxon>
        <taxon>Romboutsia</taxon>
    </lineage>
</organism>
<dbReference type="InterPro" id="IPR036291">
    <property type="entry name" value="NAD(P)-bd_dom_sf"/>
</dbReference>
<dbReference type="EC" id="1.2.1.-" evidence="4"/>
<comment type="similarity">
    <text evidence="1 3">Belongs to the glyceraldehyde-3-phosphate dehydrogenase family.</text>
</comment>
<proteinExistence type="inferred from homology"/>
<keyword evidence="2 4" id="KW-0560">Oxidoreductase</keyword>
<evidence type="ECO:0000256" key="1">
    <source>
        <dbReference type="ARBA" id="ARBA00007406"/>
    </source>
</evidence>
<dbReference type="SMART" id="SM00846">
    <property type="entry name" value="Gp_dh_N"/>
    <property type="match status" value="1"/>
</dbReference>
<comment type="caution">
    <text evidence="6">The sequence shown here is derived from an EMBL/GenBank/DDBJ whole genome shotgun (WGS) entry which is preliminary data.</text>
</comment>
<dbReference type="EMBL" id="JASKYM010000005">
    <property type="protein sequence ID" value="MDK2564091.1"/>
    <property type="molecule type" value="Genomic_DNA"/>
</dbReference>
<dbReference type="SUPFAM" id="SSF51735">
    <property type="entry name" value="NAD(P)-binding Rossmann-fold domains"/>
    <property type="match status" value="1"/>
</dbReference>
<dbReference type="InterPro" id="IPR006424">
    <property type="entry name" value="Glyceraldehyde-3-P_DH_1"/>
</dbReference>
<dbReference type="PRINTS" id="PR00078">
    <property type="entry name" value="G3PDHDRGNASE"/>
</dbReference>
<feature type="domain" description="Glyceraldehyde 3-phosphate dehydrogenase NAD(P) binding" evidence="5">
    <location>
        <begin position="3"/>
        <end position="155"/>
    </location>
</feature>
<dbReference type="Pfam" id="PF00044">
    <property type="entry name" value="Gp_dh_N"/>
    <property type="match status" value="1"/>
</dbReference>
<dbReference type="Gene3D" id="3.30.360.10">
    <property type="entry name" value="Dihydrodipicolinate Reductase, domain 2"/>
    <property type="match status" value="1"/>
</dbReference>
<evidence type="ECO:0000259" key="5">
    <source>
        <dbReference type="SMART" id="SM00846"/>
    </source>
</evidence>
<dbReference type="InterPro" id="IPR020831">
    <property type="entry name" value="GlycerAld/Erythrose_P_DH"/>
</dbReference>
<dbReference type="Proteomes" id="UP001301012">
    <property type="component" value="Unassembled WGS sequence"/>
</dbReference>
<dbReference type="InterPro" id="IPR020829">
    <property type="entry name" value="GlycerAld_3-P_DH_cat"/>
</dbReference>
<name>A0ABT7EAX9_9FIRM</name>
<protein>
    <recommendedName>
        <fullName evidence="4">Glyceraldehyde-3-phosphate dehydrogenase</fullName>
        <ecNumber evidence="4">1.2.1.-</ecNumber>
    </recommendedName>
</protein>
<reference evidence="6 7" key="1">
    <citation type="submission" date="2023-05" db="EMBL/GenBank/DDBJ databases">
        <title>Rombocin, a short stable natural nisin variant, displays selective antimicrobial activity against Listeria monocytogenes and employs dual mode of action to kill target bacterial strains.</title>
        <authorList>
            <person name="Wambui J."/>
            <person name="Stephan R."/>
            <person name="Kuipers O.P."/>
        </authorList>
    </citation>
    <scope>NUCLEOTIDE SEQUENCE [LARGE SCALE GENOMIC DNA]</scope>
    <source>
        <strain evidence="6 7">RC002</strain>
    </source>
</reference>
<accession>A0ABT7EAX9</accession>
<keyword evidence="7" id="KW-1185">Reference proteome</keyword>
<evidence type="ECO:0000256" key="4">
    <source>
        <dbReference type="RuleBase" id="RU361160"/>
    </source>
</evidence>
<dbReference type="PROSITE" id="PS00071">
    <property type="entry name" value="GAPDH"/>
    <property type="match status" value="1"/>
</dbReference>
<evidence type="ECO:0000256" key="3">
    <source>
        <dbReference type="RuleBase" id="RU000397"/>
    </source>
</evidence>
<dbReference type="InterPro" id="IPR020828">
    <property type="entry name" value="GlycerAld_3-P_DH_NAD(P)-bd"/>
</dbReference>
<sequence>MKIKVGINGFGRIGRSVLRIAGSNLESNVEIVAINARADAETLAHLFTYDSCYGKFKGDIKVKDNDTLLIDSKEIKILRHNDPAQIPWGELGVDIVIESTGLFTQREKAQKHIDAGAKKVIITAPGSNEDLTVVMGVNEEKYDNNIHNIISNASCTTNCLAPFVKVLDDTFGVEKGLMTTIHSYTNDQQILDKNHKDLRRARAAGESMIPTTTGAAKAVAKVLPQLEGKLNGFSVRVPTPTVSLVDLVCQLKKDVTVEELNNTLKNASETSLKGILGYSDKPLVSIDYKQDSRSSIIDGLSTMVLENNMVKVVSWYDNEWGYSTRTVDLVSYVAKNMSLSYNK</sequence>
<dbReference type="NCBIfam" id="TIGR01534">
    <property type="entry name" value="GAPDH-I"/>
    <property type="match status" value="1"/>
</dbReference>
<evidence type="ECO:0000313" key="6">
    <source>
        <dbReference type="EMBL" id="MDK2564091.1"/>
    </source>
</evidence>
<gene>
    <name evidence="6" type="primary">gap</name>
    <name evidence="6" type="ORF">QOZ84_11065</name>
</gene>
<evidence type="ECO:0000313" key="7">
    <source>
        <dbReference type="Proteomes" id="UP001301012"/>
    </source>
</evidence>
<dbReference type="InterPro" id="IPR020830">
    <property type="entry name" value="GlycerAld_3-P_DH_AS"/>
</dbReference>
<dbReference type="PANTHER" id="PTHR43148">
    <property type="entry name" value="GLYCERALDEHYDE-3-PHOSPHATE DEHYDROGENASE 2"/>
    <property type="match status" value="1"/>
</dbReference>
<dbReference type="RefSeq" id="WP_284133024.1">
    <property type="nucleotide sequence ID" value="NZ_JASKYM010000005.1"/>
</dbReference>
<dbReference type="Pfam" id="PF02800">
    <property type="entry name" value="Gp_dh_C"/>
    <property type="match status" value="1"/>
</dbReference>
<dbReference type="CDD" id="cd05214">
    <property type="entry name" value="GAPDH_I_N"/>
    <property type="match status" value="1"/>
</dbReference>
<dbReference type="CDD" id="cd18126">
    <property type="entry name" value="GAPDH_I_C"/>
    <property type="match status" value="1"/>
</dbReference>
<dbReference type="PIRSF" id="PIRSF000149">
    <property type="entry name" value="GAP_DH"/>
    <property type="match status" value="1"/>
</dbReference>
<dbReference type="SUPFAM" id="SSF55347">
    <property type="entry name" value="Glyceraldehyde-3-phosphate dehydrogenase-like, C-terminal domain"/>
    <property type="match status" value="1"/>
</dbReference>
<dbReference type="Gene3D" id="3.40.50.720">
    <property type="entry name" value="NAD(P)-binding Rossmann-like Domain"/>
    <property type="match status" value="1"/>
</dbReference>